<sequence length="115" mass="13923">MVWYEFVASLAKLLHDSQYELIPNESKRYSYEERSEDYLVNEIALRKKHWFSKTKDIARILKWPDIDEKGVSGVMIIWIYNTDYTDSLYGIFDRLAEKFEIEVELAIEKQKEFDW</sequence>
<gene>
    <name evidence="1" type="ORF">A2382_03935</name>
</gene>
<name>A0A1F8CVG5_9BACT</name>
<dbReference type="EMBL" id="MGHY01000001">
    <property type="protein sequence ID" value="OGM80261.1"/>
    <property type="molecule type" value="Genomic_DNA"/>
</dbReference>
<dbReference type="Proteomes" id="UP000178999">
    <property type="component" value="Unassembled WGS sequence"/>
</dbReference>
<proteinExistence type="predicted"/>
<reference evidence="1 2" key="1">
    <citation type="journal article" date="2016" name="Nat. Commun.">
        <title>Thousands of microbial genomes shed light on interconnected biogeochemical processes in an aquifer system.</title>
        <authorList>
            <person name="Anantharaman K."/>
            <person name="Brown C.T."/>
            <person name="Hug L.A."/>
            <person name="Sharon I."/>
            <person name="Castelle C.J."/>
            <person name="Probst A.J."/>
            <person name="Thomas B.C."/>
            <person name="Singh A."/>
            <person name="Wilkins M.J."/>
            <person name="Karaoz U."/>
            <person name="Brodie E.L."/>
            <person name="Williams K.H."/>
            <person name="Hubbard S.S."/>
            <person name="Banfield J.F."/>
        </authorList>
    </citation>
    <scope>NUCLEOTIDE SEQUENCE [LARGE SCALE GENOMIC DNA]</scope>
</reference>
<evidence type="ECO:0000313" key="2">
    <source>
        <dbReference type="Proteomes" id="UP000178999"/>
    </source>
</evidence>
<accession>A0A1F8CVG5</accession>
<organism evidence="1 2">
    <name type="scientific">Candidatus Woesebacteria bacterium RIFOXYB1_FULL_38_16</name>
    <dbReference type="NCBI Taxonomy" id="1802538"/>
    <lineage>
        <taxon>Bacteria</taxon>
        <taxon>Candidatus Woeseibacteriota</taxon>
    </lineage>
</organism>
<protein>
    <submittedName>
        <fullName evidence="1">Uncharacterized protein</fullName>
    </submittedName>
</protein>
<comment type="caution">
    <text evidence="1">The sequence shown here is derived from an EMBL/GenBank/DDBJ whole genome shotgun (WGS) entry which is preliminary data.</text>
</comment>
<dbReference type="AlphaFoldDB" id="A0A1F8CVG5"/>
<evidence type="ECO:0000313" key="1">
    <source>
        <dbReference type="EMBL" id="OGM80261.1"/>
    </source>
</evidence>